<dbReference type="GO" id="GO:0000976">
    <property type="term" value="F:transcription cis-regulatory region binding"/>
    <property type="evidence" value="ECO:0007669"/>
    <property type="project" value="TreeGrafter"/>
</dbReference>
<accession>A0A2N6SYV5</accession>
<dbReference type="InterPro" id="IPR001647">
    <property type="entry name" value="HTH_TetR"/>
</dbReference>
<protein>
    <submittedName>
        <fullName evidence="7">TetR family transcriptional regulator</fullName>
    </submittedName>
</protein>
<dbReference type="InterPro" id="IPR009057">
    <property type="entry name" value="Homeodomain-like_sf"/>
</dbReference>
<keyword evidence="3" id="KW-0804">Transcription</keyword>
<organism evidence="7 8">
    <name type="scientific">Corynebacterium xerosis</name>
    <dbReference type="NCBI Taxonomy" id="1725"/>
    <lineage>
        <taxon>Bacteria</taxon>
        <taxon>Bacillati</taxon>
        <taxon>Actinomycetota</taxon>
        <taxon>Actinomycetes</taxon>
        <taxon>Mycobacteriales</taxon>
        <taxon>Corynebacteriaceae</taxon>
        <taxon>Corynebacterium</taxon>
    </lineage>
</organism>
<evidence type="ECO:0000256" key="3">
    <source>
        <dbReference type="ARBA" id="ARBA00023163"/>
    </source>
</evidence>
<dbReference type="EMBL" id="PNHF01000013">
    <property type="protein sequence ID" value="PMC62240.1"/>
    <property type="molecule type" value="Genomic_DNA"/>
</dbReference>
<gene>
    <name evidence="7" type="ORF">CJ204_06580</name>
</gene>
<proteinExistence type="predicted"/>
<feature type="compositionally biased region" description="Basic residues" evidence="5">
    <location>
        <begin position="1"/>
        <end position="10"/>
    </location>
</feature>
<feature type="region of interest" description="Disordered" evidence="5">
    <location>
        <begin position="1"/>
        <end position="21"/>
    </location>
</feature>
<evidence type="ECO:0000259" key="6">
    <source>
        <dbReference type="PROSITE" id="PS50977"/>
    </source>
</evidence>
<dbReference type="PANTHER" id="PTHR30055">
    <property type="entry name" value="HTH-TYPE TRANSCRIPTIONAL REGULATOR RUTR"/>
    <property type="match status" value="1"/>
</dbReference>
<dbReference type="RefSeq" id="WP_102212791.1">
    <property type="nucleotide sequence ID" value="NZ_PNHF01000013.1"/>
</dbReference>
<keyword evidence="1" id="KW-0805">Transcription regulation</keyword>
<evidence type="ECO:0000256" key="4">
    <source>
        <dbReference type="PROSITE-ProRule" id="PRU00335"/>
    </source>
</evidence>
<dbReference type="GO" id="GO:0003700">
    <property type="term" value="F:DNA-binding transcription factor activity"/>
    <property type="evidence" value="ECO:0007669"/>
    <property type="project" value="TreeGrafter"/>
</dbReference>
<evidence type="ECO:0000256" key="1">
    <source>
        <dbReference type="ARBA" id="ARBA00023015"/>
    </source>
</evidence>
<dbReference type="Pfam" id="PF00440">
    <property type="entry name" value="TetR_N"/>
    <property type="match status" value="1"/>
</dbReference>
<dbReference type="PRINTS" id="PR00455">
    <property type="entry name" value="HTHTETR"/>
</dbReference>
<evidence type="ECO:0000256" key="2">
    <source>
        <dbReference type="ARBA" id="ARBA00023125"/>
    </source>
</evidence>
<dbReference type="Proteomes" id="UP000235363">
    <property type="component" value="Unassembled WGS sequence"/>
</dbReference>
<dbReference type="PANTHER" id="PTHR30055:SF234">
    <property type="entry name" value="HTH-TYPE TRANSCRIPTIONAL REGULATOR BETI"/>
    <property type="match status" value="1"/>
</dbReference>
<evidence type="ECO:0000313" key="7">
    <source>
        <dbReference type="EMBL" id="PMC62240.1"/>
    </source>
</evidence>
<dbReference type="SUPFAM" id="SSF46689">
    <property type="entry name" value="Homeodomain-like"/>
    <property type="match status" value="1"/>
</dbReference>
<dbReference type="InterPro" id="IPR023772">
    <property type="entry name" value="DNA-bd_HTH_TetR-type_CS"/>
</dbReference>
<evidence type="ECO:0000256" key="5">
    <source>
        <dbReference type="SAM" id="MobiDB-lite"/>
    </source>
</evidence>
<reference evidence="7 8" key="1">
    <citation type="submission" date="2017-09" db="EMBL/GenBank/DDBJ databases">
        <title>Bacterial strain isolated from the female urinary microbiota.</title>
        <authorList>
            <person name="Thomas-White K."/>
            <person name="Kumar N."/>
            <person name="Forster S."/>
            <person name="Putonti C."/>
            <person name="Lawley T."/>
            <person name="Wolfe A.J."/>
        </authorList>
    </citation>
    <scope>NUCLEOTIDE SEQUENCE [LARGE SCALE GENOMIC DNA]</scope>
    <source>
        <strain evidence="7 8">UMB0908</strain>
    </source>
</reference>
<evidence type="ECO:0000313" key="8">
    <source>
        <dbReference type="Proteomes" id="UP000235363"/>
    </source>
</evidence>
<name>A0A2N6SYV5_9CORY</name>
<dbReference type="PROSITE" id="PS50977">
    <property type="entry name" value="HTH_TETR_2"/>
    <property type="match status" value="1"/>
</dbReference>
<sequence>MTTPRRRPGRPRLGAPRIDGSDTAGDILDAASELFATKGYSATTTRELASAARISQATMYHYFPNKAAILLKLLVDTVEPSVKLAREIEGEAPGRDPRASLRRLVHSDAVLLLTTPWNNAALYTLPEVQAPEFSGFHELRRALVGHYEKLGALVVADGGDAGPHGMSGPPTEPIDADAAAATAPAAIALHRQRLRLPFHIVESAVRLRAENAPTRDPHPLAAGLADIIADTALAALDTGRGASGSSG</sequence>
<dbReference type="Gene3D" id="1.10.357.10">
    <property type="entry name" value="Tetracycline Repressor, domain 2"/>
    <property type="match status" value="1"/>
</dbReference>
<keyword evidence="2 4" id="KW-0238">DNA-binding</keyword>
<comment type="caution">
    <text evidence="7">The sequence shown here is derived from an EMBL/GenBank/DDBJ whole genome shotgun (WGS) entry which is preliminary data.</text>
</comment>
<feature type="DNA-binding region" description="H-T-H motif" evidence="4">
    <location>
        <begin position="44"/>
        <end position="63"/>
    </location>
</feature>
<dbReference type="InterPro" id="IPR050109">
    <property type="entry name" value="HTH-type_TetR-like_transc_reg"/>
</dbReference>
<dbReference type="PROSITE" id="PS01081">
    <property type="entry name" value="HTH_TETR_1"/>
    <property type="match status" value="1"/>
</dbReference>
<dbReference type="AlphaFoldDB" id="A0A2N6SYV5"/>
<feature type="domain" description="HTH tetR-type" evidence="6">
    <location>
        <begin position="21"/>
        <end position="81"/>
    </location>
</feature>